<organism evidence="2 3">
    <name type="scientific">Plakobranchus ocellatus</name>
    <dbReference type="NCBI Taxonomy" id="259542"/>
    <lineage>
        <taxon>Eukaryota</taxon>
        <taxon>Metazoa</taxon>
        <taxon>Spiralia</taxon>
        <taxon>Lophotrochozoa</taxon>
        <taxon>Mollusca</taxon>
        <taxon>Gastropoda</taxon>
        <taxon>Heterobranchia</taxon>
        <taxon>Euthyneura</taxon>
        <taxon>Panpulmonata</taxon>
        <taxon>Sacoglossa</taxon>
        <taxon>Placobranchoidea</taxon>
        <taxon>Plakobranchidae</taxon>
        <taxon>Plakobranchus</taxon>
    </lineage>
</organism>
<name>A0AAV4CQN5_9GAST</name>
<proteinExistence type="predicted"/>
<dbReference type="AlphaFoldDB" id="A0AAV4CQN5"/>
<feature type="compositionally biased region" description="Basic and acidic residues" evidence="1">
    <location>
        <begin position="169"/>
        <end position="179"/>
    </location>
</feature>
<sequence>MASYWKSPYKKETHPDTFYSSFSTDKPGSDSFIPFAAWPYCGLGKARQAGPVSSQEWFDWALAVSTNSFRPAASNSRQQIKGILKIPTDESANEDERTGQDTESNESARSETTLSKREKKRVTFGETSGSEASYSGKYHPSRFILPFNSISKMKYGLSLSKLPKQSSSRQKEVTKERPKFPAVEDAGEKASPKNSSICKHSPDLRCASCVSSANTEKILSLCEPSQKDQEERQSLQENVEKTPQVQVSWPDSTQPIEASYPQTQHINETYKVLESSREPLKKYKPQWTNTLVRLPRKKKSVRLSYRRNNLLLNSLAQKCDAVKEKACNESLKNQVSDDFLKLHIRGDGKMVGVKLHDQDEVLRGRQKAPPVLATSKSTPITPSKRNGCSFASSIQSSKQNIPLTRGKSAPCRLGEPVNNSRAETCMDKTSQILSWLNDVRSKSQFKPRNARLYAADSSLLRRQQNS</sequence>
<feature type="region of interest" description="Disordered" evidence="1">
    <location>
        <begin position="81"/>
        <end position="136"/>
    </location>
</feature>
<keyword evidence="3" id="KW-1185">Reference proteome</keyword>
<evidence type="ECO:0000256" key="1">
    <source>
        <dbReference type="SAM" id="MobiDB-lite"/>
    </source>
</evidence>
<dbReference type="Proteomes" id="UP000735302">
    <property type="component" value="Unassembled WGS sequence"/>
</dbReference>
<evidence type="ECO:0000313" key="3">
    <source>
        <dbReference type="Proteomes" id="UP000735302"/>
    </source>
</evidence>
<comment type="caution">
    <text evidence="2">The sequence shown here is derived from an EMBL/GenBank/DDBJ whole genome shotgun (WGS) entry which is preliminary data.</text>
</comment>
<reference evidence="2 3" key="1">
    <citation type="journal article" date="2021" name="Elife">
        <title>Chloroplast acquisition without the gene transfer in kleptoplastic sea slugs, Plakobranchus ocellatus.</title>
        <authorList>
            <person name="Maeda T."/>
            <person name="Takahashi S."/>
            <person name="Yoshida T."/>
            <person name="Shimamura S."/>
            <person name="Takaki Y."/>
            <person name="Nagai Y."/>
            <person name="Toyoda A."/>
            <person name="Suzuki Y."/>
            <person name="Arimoto A."/>
            <person name="Ishii H."/>
            <person name="Satoh N."/>
            <person name="Nishiyama T."/>
            <person name="Hasebe M."/>
            <person name="Maruyama T."/>
            <person name="Minagawa J."/>
            <person name="Obokata J."/>
            <person name="Shigenobu S."/>
        </authorList>
    </citation>
    <scope>NUCLEOTIDE SEQUENCE [LARGE SCALE GENOMIC DNA]</scope>
</reference>
<accession>A0AAV4CQN5</accession>
<feature type="region of interest" description="Disordered" evidence="1">
    <location>
        <begin position="223"/>
        <end position="248"/>
    </location>
</feature>
<evidence type="ECO:0000313" key="2">
    <source>
        <dbReference type="EMBL" id="GFO34179.1"/>
    </source>
</evidence>
<gene>
    <name evidence="2" type="ORF">PoB_006068400</name>
</gene>
<feature type="compositionally biased region" description="Basic and acidic residues" evidence="1">
    <location>
        <begin position="225"/>
        <end position="240"/>
    </location>
</feature>
<dbReference type="EMBL" id="BLXT01006878">
    <property type="protein sequence ID" value="GFO34179.1"/>
    <property type="molecule type" value="Genomic_DNA"/>
</dbReference>
<feature type="region of interest" description="Disordered" evidence="1">
    <location>
        <begin position="161"/>
        <end position="197"/>
    </location>
</feature>
<protein>
    <submittedName>
        <fullName evidence="2">Uncharacterized protein</fullName>
    </submittedName>
</protein>
<feature type="compositionally biased region" description="Polar residues" evidence="1">
    <location>
        <begin position="101"/>
        <end position="113"/>
    </location>
</feature>